<organism evidence="2 3">
    <name type="scientific">Potamilus streckersoni</name>
    <dbReference type="NCBI Taxonomy" id="2493646"/>
    <lineage>
        <taxon>Eukaryota</taxon>
        <taxon>Metazoa</taxon>
        <taxon>Spiralia</taxon>
        <taxon>Lophotrochozoa</taxon>
        <taxon>Mollusca</taxon>
        <taxon>Bivalvia</taxon>
        <taxon>Autobranchia</taxon>
        <taxon>Heteroconchia</taxon>
        <taxon>Palaeoheterodonta</taxon>
        <taxon>Unionida</taxon>
        <taxon>Unionoidea</taxon>
        <taxon>Unionidae</taxon>
        <taxon>Ambleminae</taxon>
        <taxon>Lampsilini</taxon>
        <taxon>Potamilus</taxon>
    </lineage>
</organism>
<feature type="non-terminal residue" evidence="2">
    <location>
        <position position="92"/>
    </location>
</feature>
<feature type="compositionally biased region" description="Polar residues" evidence="1">
    <location>
        <begin position="12"/>
        <end position="22"/>
    </location>
</feature>
<dbReference type="EMBL" id="JAEAOA010001802">
    <property type="protein sequence ID" value="KAK3580157.1"/>
    <property type="molecule type" value="Genomic_DNA"/>
</dbReference>
<reference evidence="2" key="3">
    <citation type="submission" date="2023-05" db="EMBL/GenBank/DDBJ databases">
        <authorList>
            <person name="Smith C.H."/>
        </authorList>
    </citation>
    <scope>NUCLEOTIDE SEQUENCE</scope>
    <source>
        <strain evidence="2">CHS0354</strain>
        <tissue evidence="2">Mantle</tissue>
    </source>
</reference>
<proteinExistence type="predicted"/>
<reference evidence="2" key="2">
    <citation type="journal article" date="2021" name="Genome Biol. Evol.">
        <title>Developing a high-quality reference genome for a parasitic bivalve with doubly uniparental inheritance (Bivalvia: Unionida).</title>
        <authorList>
            <person name="Smith C.H."/>
        </authorList>
    </citation>
    <scope>NUCLEOTIDE SEQUENCE</scope>
    <source>
        <strain evidence="2">CHS0354</strain>
        <tissue evidence="2">Mantle</tissue>
    </source>
</reference>
<feature type="non-terminal residue" evidence="2">
    <location>
        <position position="1"/>
    </location>
</feature>
<evidence type="ECO:0000313" key="2">
    <source>
        <dbReference type="EMBL" id="KAK3580157.1"/>
    </source>
</evidence>
<sequence length="92" mass="10167">SLPTLLSVARESATQLSQSSNIAREERDAERTLSDIKPHNTLALSPHLPVAEHSTAMSEPHSPTNSTVSSPLYLRSTPPTLHTHYYHTIMPR</sequence>
<dbReference type="AlphaFoldDB" id="A0AAE0VKG2"/>
<feature type="region of interest" description="Disordered" evidence="1">
    <location>
        <begin position="1"/>
        <end position="79"/>
    </location>
</feature>
<evidence type="ECO:0000313" key="3">
    <source>
        <dbReference type="Proteomes" id="UP001195483"/>
    </source>
</evidence>
<reference evidence="2" key="1">
    <citation type="journal article" date="2021" name="Genome Biol. Evol.">
        <title>A High-Quality Reference Genome for a Parasitic Bivalve with Doubly Uniparental Inheritance (Bivalvia: Unionida).</title>
        <authorList>
            <person name="Smith C.H."/>
        </authorList>
    </citation>
    <scope>NUCLEOTIDE SEQUENCE</scope>
    <source>
        <strain evidence="2">CHS0354</strain>
    </source>
</reference>
<dbReference type="Proteomes" id="UP001195483">
    <property type="component" value="Unassembled WGS sequence"/>
</dbReference>
<gene>
    <name evidence="2" type="ORF">CHS0354_030272</name>
</gene>
<feature type="compositionally biased region" description="Basic and acidic residues" evidence="1">
    <location>
        <begin position="23"/>
        <end position="38"/>
    </location>
</feature>
<evidence type="ECO:0000256" key="1">
    <source>
        <dbReference type="SAM" id="MobiDB-lite"/>
    </source>
</evidence>
<accession>A0AAE0VKG2</accession>
<name>A0AAE0VKG2_9BIVA</name>
<feature type="compositionally biased region" description="Polar residues" evidence="1">
    <location>
        <begin position="55"/>
        <end position="70"/>
    </location>
</feature>
<protein>
    <submittedName>
        <fullName evidence="2">Uncharacterized protein</fullName>
    </submittedName>
</protein>
<keyword evidence="3" id="KW-1185">Reference proteome</keyword>
<comment type="caution">
    <text evidence="2">The sequence shown here is derived from an EMBL/GenBank/DDBJ whole genome shotgun (WGS) entry which is preliminary data.</text>
</comment>